<dbReference type="EMBL" id="FUKR01000022">
    <property type="protein sequence ID" value="SJN23797.1"/>
    <property type="molecule type" value="Genomic_DNA"/>
</dbReference>
<dbReference type="AlphaFoldDB" id="A0A1R4IV85"/>
<evidence type="ECO:0000313" key="2">
    <source>
        <dbReference type="Proteomes" id="UP000196778"/>
    </source>
</evidence>
<proteinExistence type="predicted"/>
<dbReference type="RefSeq" id="WP_179205186.1">
    <property type="nucleotide sequence ID" value="NZ_FUKR01000022.1"/>
</dbReference>
<reference evidence="2" key="1">
    <citation type="submission" date="2017-02" db="EMBL/GenBank/DDBJ databases">
        <authorList>
            <person name="Dridi B."/>
        </authorList>
    </citation>
    <scope>NUCLEOTIDE SEQUENCE [LARGE SCALE GENOMIC DNA]</scope>
    <source>
        <strain evidence="2">EB411</strain>
    </source>
</reference>
<dbReference type="Proteomes" id="UP000196778">
    <property type="component" value="Unassembled WGS sequence"/>
</dbReference>
<organism evidence="1 2">
    <name type="scientific">Mycetocola reblochoni REB411</name>
    <dbReference type="NCBI Taxonomy" id="1255698"/>
    <lineage>
        <taxon>Bacteria</taxon>
        <taxon>Bacillati</taxon>
        <taxon>Actinomycetota</taxon>
        <taxon>Actinomycetes</taxon>
        <taxon>Micrococcales</taxon>
        <taxon>Microbacteriaceae</taxon>
        <taxon>Mycetocola</taxon>
    </lineage>
</organism>
<protein>
    <submittedName>
        <fullName evidence="1">Uncharacterized protein</fullName>
    </submittedName>
</protein>
<keyword evidence="2" id="KW-1185">Reference proteome</keyword>
<gene>
    <name evidence="1" type="ORF">FM119_03825</name>
</gene>
<sequence length="46" mass="5156">MKVEVTIAPVEIRVIEVEGADYESAKAAAEAQIPEGWRVLQYLPER</sequence>
<name>A0A1R4IV85_9MICO</name>
<evidence type="ECO:0000313" key="1">
    <source>
        <dbReference type="EMBL" id="SJN23797.1"/>
    </source>
</evidence>
<accession>A0A1R4IV85</accession>